<feature type="transmembrane region" description="Helical" evidence="14">
    <location>
        <begin position="262"/>
        <end position="282"/>
    </location>
</feature>
<dbReference type="AlphaFoldDB" id="A0A9W7TR10"/>
<dbReference type="InterPro" id="IPR000276">
    <property type="entry name" value="GPCR_Rhodpsn"/>
</dbReference>
<keyword evidence="10 13" id="KW-0675">Receptor</keyword>
<evidence type="ECO:0000256" key="8">
    <source>
        <dbReference type="ARBA" id="ARBA00023136"/>
    </source>
</evidence>
<dbReference type="EMBL" id="JAFHDT010000014">
    <property type="protein sequence ID" value="KAI7800976.1"/>
    <property type="molecule type" value="Genomic_DNA"/>
</dbReference>
<comment type="caution">
    <text evidence="16">The sequence shown here is derived from an EMBL/GenBank/DDBJ whole genome shotgun (WGS) entry which is preliminary data.</text>
</comment>
<sequence length="306" mass="34901">MKNISFILDGYRGIYDQRYIFVAVLCLLYPVMIITNCVLIYIICVERVLHKPMYFFICNLACINLYGGSAVAPFILTKILREDYQITWLSCLVQIFSIYTYGGCDITNLTVMAYDRYISICYPLQYEKILTPRKVVLGIVVSWLLPFVRSTITISITARLNICGVTIEKVYCDNFSVVKLACSDTASINMYGVVMMSLTVVLVVIIFYTYVRIILICLQLSKGGRVKFSTCIPHLVALLNFVIGSSFELFQSRFNMRHVPYTVRVVISLFVLILSPIINPVMYGVKTQKIKEVITKKVTFKVRSST</sequence>
<feature type="transmembrane region" description="Helical" evidence="14">
    <location>
        <begin position="54"/>
        <end position="75"/>
    </location>
</feature>
<evidence type="ECO:0000256" key="13">
    <source>
        <dbReference type="RuleBase" id="RU000688"/>
    </source>
</evidence>
<evidence type="ECO:0000256" key="1">
    <source>
        <dbReference type="ARBA" id="ARBA00004651"/>
    </source>
</evidence>
<dbReference type="PRINTS" id="PR00237">
    <property type="entry name" value="GPCRRHODOPSN"/>
</dbReference>
<evidence type="ECO:0000256" key="7">
    <source>
        <dbReference type="ARBA" id="ARBA00023040"/>
    </source>
</evidence>
<keyword evidence="8 14" id="KW-0472">Membrane</keyword>
<dbReference type="Gene3D" id="1.20.1070.10">
    <property type="entry name" value="Rhodopsin 7-helix transmembrane proteins"/>
    <property type="match status" value="1"/>
</dbReference>
<proteinExistence type="inferred from homology"/>
<organism evidence="16 17">
    <name type="scientific">Triplophysa rosa</name>
    <name type="common">Cave loach</name>
    <dbReference type="NCBI Taxonomy" id="992332"/>
    <lineage>
        <taxon>Eukaryota</taxon>
        <taxon>Metazoa</taxon>
        <taxon>Chordata</taxon>
        <taxon>Craniata</taxon>
        <taxon>Vertebrata</taxon>
        <taxon>Euteleostomi</taxon>
        <taxon>Actinopterygii</taxon>
        <taxon>Neopterygii</taxon>
        <taxon>Teleostei</taxon>
        <taxon>Ostariophysi</taxon>
        <taxon>Cypriniformes</taxon>
        <taxon>Nemacheilidae</taxon>
        <taxon>Triplophysa</taxon>
    </lineage>
</organism>
<feature type="transmembrane region" description="Helical" evidence="14">
    <location>
        <begin position="87"/>
        <end position="114"/>
    </location>
</feature>
<dbReference type="GO" id="GO:0005886">
    <property type="term" value="C:plasma membrane"/>
    <property type="evidence" value="ECO:0007669"/>
    <property type="project" value="UniProtKB-SubCell"/>
</dbReference>
<keyword evidence="5 14" id="KW-0552">Olfaction</keyword>
<keyword evidence="17" id="KW-1185">Reference proteome</keyword>
<evidence type="ECO:0000313" key="17">
    <source>
        <dbReference type="Proteomes" id="UP001059041"/>
    </source>
</evidence>
<feature type="transmembrane region" description="Helical" evidence="14">
    <location>
        <begin position="232"/>
        <end position="250"/>
    </location>
</feature>
<dbReference type="PRINTS" id="PR00245">
    <property type="entry name" value="OLFACTORYR"/>
</dbReference>
<dbReference type="PANTHER" id="PTHR26451">
    <property type="entry name" value="G_PROTEIN_RECEP_F1_2 DOMAIN-CONTAINING PROTEIN"/>
    <property type="match status" value="1"/>
</dbReference>
<dbReference type="Proteomes" id="UP001059041">
    <property type="component" value="Linkage Group LG14"/>
</dbReference>
<feature type="transmembrane region" description="Helical" evidence="14">
    <location>
        <begin position="188"/>
        <end position="211"/>
    </location>
</feature>
<comment type="subcellular location">
    <subcellularLocation>
        <location evidence="1 14">Cell membrane</location>
        <topology evidence="1 14">Multi-pass membrane protein</topology>
    </subcellularLocation>
</comment>
<evidence type="ECO:0000259" key="15">
    <source>
        <dbReference type="PROSITE" id="PS50262"/>
    </source>
</evidence>
<gene>
    <name evidence="16" type="ORF">IRJ41_018012</name>
</gene>
<dbReference type="GO" id="GO:0005549">
    <property type="term" value="F:odorant binding"/>
    <property type="evidence" value="ECO:0007669"/>
    <property type="project" value="TreeGrafter"/>
</dbReference>
<evidence type="ECO:0000256" key="11">
    <source>
        <dbReference type="ARBA" id="ARBA00023180"/>
    </source>
</evidence>
<dbReference type="InterPro" id="IPR052921">
    <property type="entry name" value="GPCR1_Superfamily_Member"/>
</dbReference>
<accession>A0A9W7TR10</accession>
<evidence type="ECO:0000256" key="4">
    <source>
        <dbReference type="ARBA" id="ARBA00022692"/>
    </source>
</evidence>
<dbReference type="GO" id="GO:0004930">
    <property type="term" value="F:G protein-coupled receptor activity"/>
    <property type="evidence" value="ECO:0007669"/>
    <property type="project" value="UniProtKB-KW"/>
</dbReference>
<dbReference type="FunFam" id="1.20.1070.10:FF:000024">
    <property type="entry name" value="Olfactory receptor"/>
    <property type="match status" value="1"/>
</dbReference>
<keyword evidence="9" id="KW-1015">Disulfide bond</keyword>
<dbReference type="Pfam" id="PF13853">
    <property type="entry name" value="7tm_4"/>
    <property type="match status" value="1"/>
</dbReference>
<dbReference type="PANTHER" id="PTHR26451:SF885">
    <property type="entry name" value="OLFACTORY RECEPTOR"/>
    <property type="match status" value="1"/>
</dbReference>
<dbReference type="InterPro" id="IPR017452">
    <property type="entry name" value="GPCR_Rhodpsn_7TM"/>
</dbReference>
<dbReference type="SUPFAM" id="SSF81321">
    <property type="entry name" value="Family A G protein-coupled receptor-like"/>
    <property type="match status" value="1"/>
</dbReference>
<reference evidence="16" key="1">
    <citation type="submission" date="2021-02" db="EMBL/GenBank/DDBJ databases">
        <title>Comparative genomics reveals that relaxation of natural selection precedes convergent phenotypic evolution of cavefish.</title>
        <authorList>
            <person name="Peng Z."/>
        </authorList>
    </citation>
    <scope>NUCLEOTIDE SEQUENCE</scope>
    <source>
        <tissue evidence="16">Muscle</tissue>
    </source>
</reference>
<evidence type="ECO:0000256" key="6">
    <source>
        <dbReference type="ARBA" id="ARBA00022989"/>
    </source>
</evidence>
<keyword evidence="4 13" id="KW-0812">Transmembrane</keyword>
<feature type="transmembrane region" description="Helical" evidence="14">
    <location>
        <begin position="20"/>
        <end position="42"/>
    </location>
</feature>
<evidence type="ECO:0000256" key="5">
    <source>
        <dbReference type="ARBA" id="ARBA00022725"/>
    </source>
</evidence>
<keyword evidence="11" id="KW-0325">Glycoprotein</keyword>
<evidence type="ECO:0000256" key="12">
    <source>
        <dbReference type="ARBA" id="ARBA00023224"/>
    </source>
</evidence>
<dbReference type="PROSITE" id="PS00237">
    <property type="entry name" value="G_PROTEIN_RECEP_F1_1"/>
    <property type="match status" value="1"/>
</dbReference>
<keyword evidence="3 14" id="KW-0716">Sensory transduction</keyword>
<name>A0A9W7TR10_TRIRA</name>
<evidence type="ECO:0000256" key="10">
    <source>
        <dbReference type="ARBA" id="ARBA00023170"/>
    </source>
</evidence>
<keyword evidence="12 13" id="KW-0807">Transducer</keyword>
<dbReference type="GO" id="GO:0004984">
    <property type="term" value="F:olfactory receptor activity"/>
    <property type="evidence" value="ECO:0007669"/>
    <property type="project" value="InterPro"/>
</dbReference>
<protein>
    <recommendedName>
        <fullName evidence="14">Olfactory receptor</fullName>
    </recommendedName>
</protein>
<evidence type="ECO:0000256" key="14">
    <source>
        <dbReference type="RuleBase" id="RU363047"/>
    </source>
</evidence>
<evidence type="ECO:0000256" key="9">
    <source>
        <dbReference type="ARBA" id="ARBA00023157"/>
    </source>
</evidence>
<dbReference type="InterPro" id="IPR000725">
    <property type="entry name" value="Olfact_rcpt"/>
</dbReference>
<keyword evidence="6 14" id="KW-1133">Transmembrane helix</keyword>
<keyword evidence="2 14" id="KW-1003">Cell membrane</keyword>
<dbReference type="PROSITE" id="PS50262">
    <property type="entry name" value="G_PROTEIN_RECEP_F1_2"/>
    <property type="match status" value="1"/>
</dbReference>
<feature type="domain" description="G-protein coupled receptors family 1 profile" evidence="15">
    <location>
        <begin position="35"/>
        <end position="283"/>
    </location>
</feature>
<keyword evidence="7 13" id="KW-0297">G-protein coupled receptor</keyword>
<evidence type="ECO:0000256" key="3">
    <source>
        <dbReference type="ARBA" id="ARBA00022606"/>
    </source>
</evidence>
<feature type="transmembrane region" description="Helical" evidence="14">
    <location>
        <begin position="135"/>
        <end position="156"/>
    </location>
</feature>
<comment type="similarity">
    <text evidence="13">Belongs to the G-protein coupled receptor 1 family.</text>
</comment>
<evidence type="ECO:0000256" key="2">
    <source>
        <dbReference type="ARBA" id="ARBA00022475"/>
    </source>
</evidence>
<evidence type="ECO:0000313" key="16">
    <source>
        <dbReference type="EMBL" id="KAI7800976.1"/>
    </source>
</evidence>